<sequence length="70" mass="8006">MSTSPPPWSVGEHLWRRLDGGRRHHLGTITRVWHDGDRWMVEYDYGALADKTTTAPAAEMYRAGPMTRPV</sequence>
<name>A0A401YFF1_9ACTN</name>
<organism evidence="1 2">
    <name type="scientific">Embleya hyalina</name>
    <dbReference type="NCBI Taxonomy" id="516124"/>
    <lineage>
        <taxon>Bacteria</taxon>
        <taxon>Bacillati</taxon>
        <taxon>Actinomycetota</taxon>
        <taxon>Actinomycetes</taxon>
        <taxon>Kitasatosporales</taxon>
        <taxon>Streptomycetaceae</taxon>
        <taxon>Embleya</taxon>
    </lineage>
</organism>
<evidence type="ECO:0000313" key="1">
    <source>
        <dbReference type="EMBL" id="GCD93288.1"/>
    </source>
</evidence>
<evidence type="ECO:0000313" key="2">
    <source>
        <dbReference type="Proteomes" id="UP000286931"/>
    </source>
</evidence>
<dbReference type="Proteomes" id="UP000286931">
    <property type="component" value="Unassembled WGS sequence"/>
</dbReference>
<accession>A0A401YFF1</accession>
<proteinExistence type="predicted"/>
<protein>
    <submittedName>
        <fullName evidence="1">Uncharacterized protein</fullName>
    </submittedName>
</protein>
<dbReference type="EMBL" id="BIFH01000014">
    <property type="protein sequence ID" value="GCD93288.1"/>
    <property type="molecule type" value="Genomic_DNA"/>
</dbReference>
<dbReference type="AlphaFoldDB" id="A0A401YFF1"/>
<keyword evidence="2" id="KW-1185">Reference proteome</keyword>
<reference evidence="1 2" key="1">
    <citation type="submission" date="2018-12" db="EMBL/GenBank/DDBJ databases">
        <title>Draft genome sequence of Embleya hyalina NBRC 13850T.</title>
        <authorList>
            <person name="Komaki H."/>
            <person name="Hosoyama A."/>
            <person name="Kimura A."/>
            <person name="Ichikawa N."/>
            <person name="Tamura T."/>
        </authorList>
    </citation>
    <scope>NUCLEOTIDE SEQUENCE [LARGE SCALE GENOMIC DNA]</scope>
    <source>
        <strain evidence="1 2">NBRC 13850</strain>
    </source>
</reference>
<comment type="caution">
    <text evidence="1">The sequence shown here is derived from an EMBL/GenBank/DDBJ whole genome shotgun (WGS) entry which is preliminary data.</text>
</comment>
<gene>
    <name evidence="1" type="ORF">EHYA_00931</name>
</gene>